<dbReference type="HOGENOM" id="CLU_311212_0_0_1"/>
<name>K5XFB1_AGABU</name>
<dbReference type="AlphaFoldDB" id="K5XFB1"/>
<feature type="compositionally biased region" description="Basic residues" evidence="1">
    <location>
        <begin position="173"/>
        <end position="196"/>
    </location>
</feature>
<dbReference type="RefSeq" id="XP_007327689.1">
    <property type="nucleotide sequence ID" value="XM_007327627.1"/>
</dbReference>
<feature type="region of interest" description="Disordered" evidence="1">
    <location>
        <begin position="391"/>
        <end position="424"/>
    </location>
</feature>
<dbReference type="EMBL" id="JH971387">
    <property type="protein sequence ID" value="EKM81912.1"/>
    <property type="molecule type" value="Genomic_DNA"/>
</dbReference>
<dbReference type="CDD" id="cd00303">
    <property type="entry name" value="retropepsin_like"/>
    <property type="match status" value="1"/>
</dbReference>
<evidence type="ECO:0000313" key="3">
    <source>
        <dbReference type="Proteomes" id="UP000008493"/>
    </source>
</evidence>
<protein>
    <recommendedName>
        <fullName evidence="4">CCHC-type domain-containing protein</fullName>
    </recommendedName>
</protein>
<dbReference type="InParanoid" id="K5XFB1"/>
<evidence type="ECO:0000256" key="1">
    <source>
        <dbReference type="SAM" id="MobiDB-lite"/>
    </source>
</evidence>
<dbReference type="KEGG" id="abp:AGABI1DRAFT90243"/>
<proteinExistence type="predicted"/>
<dbReference type="GeneID" id="18832358"/>
<organism evidence="2 3">
    <name type="scientific">Agaricus bisporus var. burnettii (strain JB137-S8 / ATCC MYA-4627 / FGSC 10392)</name>
    <name type="common">White button mushroom</name>
    <dbReference type="NCBI Taxonomy" id="597362"/>
    <lineage>
        <taxon>Eukaryota</taxon>
        <taxon>Fungi</taxon>
        <taxon>Dikarya</taxon>
        <taxon>Basidiomycota</taxon>
        <taxon>Agaricomycotina</taxon>
        <taxon>Agaricomycetes</taxon>
        <taxon>Agaricomycetidae</taxon>
        <taxon>Agaricales</taxon>
        <taxon>Agaricineae</taxon>
        <taxon>Agaricaceae</taxon>
        <taxon>Agaricus</taxon>
    </lineage>
</organism>
<evidence type="ECO:0008006" key="4">
    <source>
        <dbReference type="Google" id="ProtNLM"/>
    </source>
</evidence>
<keyword evidence="3" id="KW-1185">Reference proteome</keyword>
<accession>K5XFB1</accession>
<evidence type="ECO:0000313" key="2">
    <source>
        <dbReference type="EMBL" id="EKM81912.1"/>
    </source>
</evidence>
<feature type="region of interest" description="Disordered" evidence="1">
    <location>
        <begin position="112"/>
        <end position="196"/>
    </location>
</feature>
<dbReference type="Proteomes" id="UP000008493">
    <property type="component" value="Unassembled WGS sequence"/>
</dbReference>
<gene>
    <name evidence="2" type="ORF">AGABI1DRAFT_90243</name>
</gene>
<dbReference type="OrthoDB" id="5599163at2759"/>
<feature type="compositionally biased region" description="Basic and acidic residues" evidence="1">
    <location>
        <begin position="404"/>
        <end position="424"/>
    </location>
</feature>
<feature type="compositionally biased region" description="Acidic residues" evidence="1">
    <location>
        <begin position="132"/>
        <end position="166"/>
    </location>
</feature>
<reference evidence="3" key="1">
    <citation type="journal article" date="2012" name="Proc. Natl. Acad. Sci. U.S.A.">
        <title>Genome sequence of the button mushroom Agaricus bisporus reveals mechanisms governing adaptation to a humic-rich ecological niche.</title>
        <authorList>
            <person name="Morin E."/>
            <person name="Kohler A."/>
            <person name="Baker A.R."/>
            <person name="Foulongne-Oriol M."/>
            <person name="Lombard V."/>
            <person name="Nagy L.G."/>
            <person name="Ohm R.A."/>
            <person name="Patyshakuliyeva A."/>
            <person name="Brun A."/>
            <person name="Aerts A.L."/>
            <person name="Bailey A.M."/>
            <person name="Billette C."/>
            <person name="Coutinho P.M."/>
            <person name="Deakin G."/>
            <person name="Doddapaneni H."/>
            <person name="Floudas D."/>
            <person name="Grimwood J."/>
            <person name="Hilden K."/>
            <person name="Kuees U."/>
            <person name="LaButti K.M."/>
            <person name="Lapidus A."/>
            <person name="Lindquist E.A."/>
            <person name="Lucas S.M."/>
            <person name="Murat C."/>
            <person name="Riley R.W."/>
            <person name="Salamov A.A."/>
            <person name="Schmutz J."/>
            <person name="Subramanian V."/>
            <person name="Woesten H.A.B."/>
            <person name="Xu J."/>
            <person name="Eastwood D.C."/>
            <person name="Foster G.D."/>
            <person name="Sonnenberg A.S."/>
            <person name="Cullen D."/>
            <person name="de Vries R.P."/>
            <person name="Lundell T."/>
            <person name="Hibbett D.S."/>
            <person name="Henrissat B."/>
            <person name="Burton K.S."/>
            <person name="Kerrigan R.W."/>
            <person name="Challen M.P."/>
            <person name="Grigoriev I.V."/>
            <person name="Martin F."/>
        </authorList>
    </citation>
    <scope>NUCLEOTIDE SEQUENCE [LARGE SCALE GENOMIC DNA]</scope>
    <source>
        <strain evidence="3">JB137-S8 / ATCC MYA-4627 / FGSC 10392</strain>
    </source>
</reference>
<feature type="compositionally biased region" description="Basic residues" evidence="1">
    <location>
        <begin position="114"/>
        <end position="127"/>
    </location>
</feature>
<sequence length="944" mass="105850">MELGPSFSVKKLVKLVEKSAKARISKDDQLSEYNRNFGYLAGQLQAARKLSDLAKKEYFWKGLHPSTRKKIRAYLEIRDQTLQWSDYPNVEKVMEAGMFLFSKEADSVDNERIRVKKSGQMKKGRKSRREETSDEESSDESELSSDEESDSSESESSSEEESEEESSSEKERERKKKGKGKKLRKRQRREVKTKKVRFAEEKKMGEKGRMMEIDELTKQLHGLKVNNVAYMTTYTKLVALVPTLKDQIPLLSQWVMATSTPIAVLIARPADNRCHFCKDPGHHCRGCPVVAEYIRAGRIVATVPTGHLAYPNGSRIEWNPARMKASVDLRWGGPIATSTTGVTSLSGVRDIPPHMATAGPSSFSPYVSVNGMEGEIEERFVWGAMTELEERTGEADGLATTRAQGKEAEKKTSEGVSEEKGQATDRLTKPKPVYRFEPKLQNPEVAQSICQQILKTEVPKITVKELLTISSDLRRMMINVSATHKVPTTSAVVAQVPGLSLDFLTPLREVEVIVHGMEGKEVKEMGLLDEGSEIVLIQKDLCEELKLETANGGKEELEGCIEFLGITVEGVPTYAHAFVVKLAPYRLLLGRPWQSSVKLQKVEKSGGEVEVVVTDPRDAGRQVVVPTKERAEEKVRRGMMVLGREDLEEWGIKGKEDTLTEHILASSYAYNPSAHCLTYKSVANKICPVPGTMPDDCRIIRRFPENPLDSVPIILPYSTPFQPGKRLTEERVKDLGIFTNKSLLPEERKLIVQVLLANEMGLAWDKTEKGRFCDEYFSPVKIPVTDHVPWARKSLPIPPGIREKVMALIKQKIESGQRPDEVTVKKVLRWLECKTVSEVRGFLGMAGELDKGICGDLWTIDKVDEAVDTSIVTVRFILAQLDEEVGADKLIVEVDVKYIKGMINRPDIHPNAAMNRWIAAILMFDFKLKHVPGVNHKGLDGLSR</sequence>